<gene>
    <name evidence="3" type="ORF">CGZ93_11715</name>
</gene>
<name>A0A255GZ43_9ACTN</name>
<evidence type="ECO:0000259" key="2">
    <source>
        <dbReference type="Pfam" id="PF01935"/>
    </source>
</evidence>
<proteinExistence type="predicted"/>
<dbReference type="Proteomes" id="UP000216311">
    <property type="component" value="Unassembled WGS sequence"/>
</dbReference>
<feature type="domain" description="Helicase HerA central" evidence="2">
    <location>
        <begin position="185"/>
        <end position="267"/>
    </location>
</feature>
<evidence type="ECO:0000313" key="3">
    <source>
        <dbReference type="EMBL" id="OYO20878.1"/>
    </source>
</evidence>
<keyword evidence="4" id="KW-1185">Reference proteome</keyword>
<dbReference type="PANTHER" id="PTHR42957">
    <property type="entry name" value="HELICASE MJ1565-RELATED"/>
    <property type="match status" value="1"/>
</dbReference>
<dbReference type="InterPro" id="IPR008571">
    <property type="entry name" value="HerA-like"/>
</dbReference>
<dbReference type="InterPro" id="IPR027417">
    <property type="entry name" value="P-loop_NTPase"/>
</dbReference>
<dbReference type="InterPro" id="IPR002789">
    <property type="entry name" value="HerA_central"/>
</dbReference>
<dbReference type="Pfam" id="PF01935">
    <property type="entry name" value="DUF87"/>
    <property type="match status" value="1"/>
</dbReference>
<feature type="region of interest" description="Disordered" evidence="1">
    <location>
        <begin position="690"/>
        <end position="714"/>
    </location>
</feature>
<sequence length="714" mass="79327">MRPGRRSTSSHGTTSLRSSQTSSLHPTSGSSLASTSRPARAQMSEGDAVEQDGVFRVGRVVSVEGRQVHVAVDKLKNGSHLLFRGGIVRNVAVGGYLKIVKGFSELIAKVDGEVVEQDRSASPTYRRGVDPMSRRLQVSLIGYIENGRFERGVREMPLLDNECFILTEAEFGLLHAFVGDSDTAIEVGVLAMEPTQQVALGVDAIFASHVGIFGNTGSGKSYTLAKLYHELFERYGPLEGFRQRAQFVLIDFNGEYLNRNPSDGDNRSTAVLTGDGNKREYALSTRRDGGPRLPLPSTAVSDLAFWTVLLDATEKTQAPFLARVLNSDYWDRRLADPADLLTVLGDMVLRATKSSDKSIDRQTLLNLLAEVQTCLGPSAPQELADLIDEFQTNLHYNATMTKFFWGEWSNYIDPDHSTWESLTKDKVVALPIDFSAIEPGIDLIRFKIVLQYYNDIISGFSNREHLSPLIKRLETRVPDIKKLITADDVQAYDEPLIVVSLRDVNLSMRKVIPMLLCKHLYDQKKENDPTNARYLNLIIDEAHNILSLESSRESEAWRDYRLETFEEIVKEGRKFGVFLTLASQRPHDISPTIISQLHNYFLHRLVNNLDVQAIEKAVAYLDRVSFEQLPILPRGVCVLAGVSAQVPVIVRISPLAPETEPNSRTMSVATDWLRPLDEAASSGTELLEAIDEAAQVPDASPPASSSWSANEPPF</sequence>
<feature type="compositionally biased region" description="Low complexity" evidence="1">
    <location>
        <begin position="693"/>
        <end position="714"/>
    </location>
</feature>
<dbReference type="AlphaFoldDB" id="A0A255GZ43"/>
<feature type="compositionally biased region" description="Polar residues" evidence="1">
    <location>
        <begin position="25"/>
        <end position="37"/>
    </location>
</feature>
<protein>
    <recommendedName>
        <fullName evidence="2">Helicase HerA central domain-containing protein</fullName>
    </recommendedName>
</protein>
<comment type="caution">
    <text evidence="3">The sequence shown here is derived from an EMBL/GenBank/DDBJ whole genome shotgun (WGS) entry which is preliminary data.</text>
</comment>
<evidence type="ECO:0000256" key="1">
    <source>
        <dbReference type="SAM" id="MobiDB-lite"/>
    </source>
</evidence>
<dbReference type="OrthoDB" id="9806951at2"/>
<organism evidence="3 4">
    <name type="scientific">Enemella dayhoffiae</name>
    <dbReference type="NCBI Taxonomy" id="2016507"/>
    <lineage>
        <taxon>Bacteria</taxon>
        <taxon>Bacillati</taxon>
        <taxon>Actinomycetota</taxon>
        <taxon>Actinomycetes</taxon>
        <taxon>Propionibacteriales</taxon>
        <taxon>Propionibacteriaceae</taxon>
        <taxon>Enemella</taxon>
    </lineage>
</organism>
<dbReference type="PANTHER" id="PTHR42957:SF1">
    <property type="entry name" value="HELICASE MJ1565-RELATED"/>
    <property type="match status" value="1"/>
</dbReference>
<feature type="compositionally biased region" description="Low complexity" evidence="1">
    <location>
        <begin position="1"/>
        <end position="24"/>
    </location>
</feature>
<feature type="region of interest" description="Disordered" evidence="1">
    <location>
        <begin position="1"/>
        <end position="48"/>
    </location>
</feature>
<dbReference type="Gene3D" id="3.40.50.300">
    <property type="entry name" value="P-loop containing nucleotide triphosphate hydrolases"/>
    <property type="match status" value="2"/>
</dbReference>
<dbReference type="SUPFAM" id="SSF52540">
    <property type="entry name" value="P-loop containing nucleoside triphosphate hydrolases"/>
    <property type="match status" value="1"/>
</dbReference>
<evidence type="ECO:0000313" key="4">
    <source>
        <dbReference type="Proteomes" id="UP000216311"/>
    </source>
</evidence>
<reference evidence="3 4" key="1">
    <citation type="submission" date="2017-07" db="EMBL/GenBank/DDBJ databases">
        <title>Draft whole genome sequences of clinical Proprionibacteriaceae strains.</title>
        <authorList>
            <person name="Bernier A.-M."/>
            <person name="Bernard K."/>
            <person name="Domingo M.-C."/>
        </authorList>
    </citation>
    <scope>NUCLEOTIDE SEQUENCE [LARGE SCALE GENOMIC DNA]</scope>
    <source>
        <strain evidence="3 4">NML 130396</strain>
    </source>
</reference>
<accession>A0A255GZ43</accession>
<dbReference type="EMBL" id="NMVQ01000023">
    <property type="protein sequence ID" value="OYO20878.1"/>
    <property type="molecule type" value="Genomic_DNA"/>
</dbReference>